<accession>A0AAD5Y1U3</accession>
<evidence type="ECO:0000256" key="8">
    <source>
        <dbReference type="ARBA" id="ARBA00022898"/>
    </source>
</evidence>
<evidence type="ECO:0000256" key="5">
    <source>
        <dbReference type="ARBA" id="ARBA00022576"/>
    </source>
</evidence>
<evidence type="ECO:0000256" key="11">
    <source>
        <dbReference type="ARBA" id="ARBA00049007"/>
    </source>
</evidence>
<reference evidence="13" key="1">
    <citation type="submission" date="2020-05" db="EMBL/GenBank/DDBJ databases">
        <title>Phylogenomic resolution of chytrid fungi.</title>
        <authorList>
            <person name="Stajich J.E."/>
            <person name="Amses K."/>
            <person name="Simmons R."/>
            <person name="Seto K."/>
            <person name="Myers J."/>
            <person name="Bonds A."/>
            <person name="Quandt C.A."/>
            <person name="Barry K."/>
            <person name="Liu P."/>
            <person name="Grigoriev I."/>
            <person name="Longcore J.E."/>
            <person name="James T.Y."/>
        </authorList>
    </citation>
    <scope>NUCLEOTIDE SEQUENCE</scope>
    <source>
        <strain evidence="13">JEL0476</strain>
    </source>
</reference>
<proteinExistence type="inferred from homology"/>
<comment type="catalytic activity">
    <reaction evidence="11">
        <text>O-phospho-L-serine + 2-oxoglutarate = 3-phosphooxypyruvate + L-glutamate</text>
        <dbReference type="Rhea" id="RHEA:14329"/>
        <dbReference type="ChEBI" id="CHEBI:16810"/>
        <dbReference type="ChEBI" id="CHEBI:18110"/>
        <dbReference type="ChEBI" id="CHEBI:29985"/>
        <dbReference type="ChEBI" id="CHEBI:57524"/>
        <dbReference type="EC" id="2.6.1.52"/>
    </reaction>
</comment>
<dbReference type="InterPro" id="IPR000192">
    <property type="entry name" value="Aminotrans_V_dom"/>
</dbReference>
<protein>
    <recommendedName>
        <fullName evidence="4">phosphoserine transaminase</fullName>
        <ecNumber evidence="4">2.6.1.52</ecNumber>
    </recommendedName>
</protein>
<comment type="similarity">
    <text evidence="3">Belongs to the class-V pyridoxal-phosphate-dependent aminotransferase family. SerC subfamily.</text>
</comment>
<dbReference type="EC" id="2.6.1.52" evidence="4"/>
<dbReference type="InterPro" id="IPR015421">
    <property type="entry name" value="PyrdxlP-dep_Trfase_major"/>
</dbReference>
<dbReference type="GO" id="GO:0006564">
    <property type="term" value="P:L-serine biosynthetic process"/>
    <property type="evidence" value="ECO:0007669"/>
    <property type="project" value="UniProtKB-KW"/>
</dbReference>
<dbReference type="Gene3D" id="3.40.640.10">
    <property type="entry name" value="Type I PLP-dependent aspartate aminotransferase-like (Major domain)"/>
    <property type="match status" value="1"/>
</dbReference>
<dbReference type="PANTHER" id="PTHR43247">
    <property type="entry name" value="PHOSPHOSERINE AMINOTRANSFERASE"/>
    <property type="match status" value="1"/>
</dbReference>
<evidence type="ECO:0000256" key="6">
    <source>
        <dbReference type="ARBA" id="ARBA00022605"/>
    </source>
</evidence>
<keyword evidence="8" id="KW-0663">Pyridoxal phosphate</keyword>
<evidence type="ECO:0000256" key="10">
    <source>
        <dbReference type="ARBA" id="ARBA00047630"/>
    </source>
</evidence>
<dbReference type="InterPro" id="IPR022278">
    <property type="entry name" value="Pser_aminoTfrase"/>
</dbReference>
<dbReference type="GO" id="GO:0004648">
    <property type="term" value="F:O-phospho-L-serine:2-oxoglutarate aminotransferase activity"/>
    <property type="evidence" value="ECO:0007669"/>
    <property type="project" value="UniProtKB-EC"/>
</dbReference>
<dbReference type="Proteomes" id="UP001211065">
    <property type="component" value="Unassembled WGS sequence"/>
</dbReference>
<dbReference type="InterPro" id="IPR015424">
    <property type="entry name" value="PyrdxlP-dep_Trfase"/>
</dbReference>
<dbReference type="AlphaFoldDB" id="A0AAD5Y1U3"/>
<evidence type="ECO:0000256" key="4">
    <source>
        <dbReference type="ARBA" id="ARBA00013030"/>
    </source>
</evidence>
<dbReference type="HAMAP" id="MF_00160">
    <property type="entry name" value="SerC_aminotrans_5"/>
    <property type="match status" value="1"/>
</dbReference>
<keyword evidence="14" id="KW-1185">Reference proteome</keyword>
<evidence type="ECO:0000256" key="2">
    <source>
        <dbReference type="ARBA" id="ARBA00005099"/>
    </source>
</evidence>
<dbReference type="FunFam" id="3.40.640.10:FF:000010">
    <property type="entry name" value="Phosphoserine aminotransferase"/>
    <property type="match status" value="1"/>
</dbReference>
<dbReference type="FunFam" id="3.90.1150.10:FF:000006">
    <property type="entry name" value="Phosphoserine aminotransferase"/>
    <property type="match status" value="1"/>
</dbReference>
<comment type="caution">
    <text evidence="13">The sequence shown here is derived from an EMBL/GenBank/DDBJ whole genome shotgun (WGS) entry which is preliminary data.</text>
</comment>
<evidence type="ECO:0000256" key="9">
    <source>
        <dbReference type="ARBA" id="ARBA00023299"/>
    </source>
</evidence>
<evidence type="ECO:0000259" key="12">
    <source>
        <dbReference type="Pfam" id="PF00266"/>
    </source>
</evidence>
<evidence type="ECO:0000256" key="7">
    <source>
        <dbReference type="ARBA" id="ARBA00022679"/>
    </source>
</evidence>
<dbReference type="NCBIfam" id="TIGR01364">
    <property type="entry name" value="serC_1"/>
    <property type="match status" value="1"/>
</dbReference>
<evidence type="ECO:0000256" key="3">
    <source>
        <dbReference type="ARBA" id="ARBA00006904"/>
    </source>
</evidence>
<dbReference type="Gene3D" id="3.90.1150.10">
    <property type="entry name" value="Aspartate Aminotransferase, domain 1"/>
    <property type="match status" value="1"/>
</dbReference>
<evidence type="ECO:0000313" key="13">
    <source>
        <dbReference type="EMBL" id="KAJ3227883.1"/>
    </source>
</evidence>
<dbReference type="PIRSF" id="PIRSF000525">
    <property type="entry name" value="SerC"/>
    <property type="match status" value="1"/>
</dbReference>
<feature type="domain" description="Aminotransferase class V" evidence="12">
    <location>
        <begin position="28"/>
        <end position="382"/>
    </location>
</feature>
<dbReference type="EMBL" id="JADGJW010000009">
    <property type="protein sequence ID" value="KAJ3227883.1"/>
    <property type="molecule type" value="Genomic_DNA"/>
</dbReference>
<dbReference type="Pfam" id="PF00266">
    <property type="entry name" value="Aminotran_5"/>
    <property type="match status" value="1"/>
</dbReference>
<dbReference type="SUPFAM" id="SSF53383">
    <property type="entry name" value="PLP-dependent transferases"/>
    <property type="match status" value="1"/>
</dbReference>
<dbReference type="GO" id="GO:0030170">
    <property type="term" value="F:pyridoxal phosphate binding"/>
    <property type="evidence" value="ECO:0007669"/>
    <property type="project" value="TreeGrafter"/>
</dbReference>
<gene>
    <name evidence="13" type="primary">PSAT1</name>
    <name evidence="13" type="ORF">HK099_008293</name>
</gene>
<comment type="pathway">
    <text evidence="2">Amino-acid biosynthesis; L-serine biosynthesis; L-serine from 3-phospho-D-glycerate: step 2/3.</text>
</comment>
<comment type="cofactor">
    <cofactor evidence="1">
        <name>pyridoxal 5'-phosphate</name>
        <dbReference type="ChEBI" id="CHEBI:597326"/>
    </cofactor>
</comment>
<keyword evidence="5 13" id="KW-0032">Aminotransferase</keyword>
<dbReference type="NCBIfam" id="NF003764">
    <property type="entry name" value="PRK05355.1"/>
    <property type="match status" value="1"/>
</dbReference>
<evidence type="ECO:0000313" key="14">
    <source>
        <dbReference type="Proteomes" id="UP001211065"/>
    </source>
</evidence>
<comment type="catalytic activity">
    <reaction evidence="10">
        <text>4-(phosphooxy)-L-threonine + 2-oxoglutarate = (R)-3-hydroxy-2-oxo-4-phosphooxybutanoate + L-glutamate</text>
        <dbReference type="Rhea" id="RHEA:16573"/>
        <dbReference type="ChEBI" id="CHEBI:16810"/>
        <dbReference type="ChEBI" id="CHEBI:29985"/>
        <dbReference type="ChEBI" id="CHEBI:58452"/>
        <dbReference type="ChEBI" id="CHEBI:58538"/>
        <dbReference type="EC" id="2.6.1.52"/>
    </reaction>
</comment>
<organism evidence="13 14">
    <name type="scientific">Clydaea vesicula</name>
    <dbReference type="NCBI Taxonomy" id="447962"/>
    <lineage>
        <taxon>Eukaryota</taxon>
        <taxon>Fungi</taxon>
        <taxon>Fungi incertae sedis</taxon>
        <taxon>Chytridiomycota</taxon>
        <taxon>Chytridiomycota incertae sedis</taxon>
        <taxon>Chytridiomycetes</taxon>
        <taxon>Lobulomycetales</taxon>
        <taxon>Lobulomycetaceae</taxon>
        <taxon>Clydaea</taxon>
    </lineage>
</organism>
<dbReference type="GO" id="GO:0005737">
    <property type="term" value="C:cytoplasm"/>
    <property type="evidence" value="ECO:0007669"/>
    <property type="project" value="TreeGrafter"/>
</dbReference>
<dbReference type="InterPro" id="IPR015422">
    <property type="entry name" value="PyrdxlP-dep_Trfase_small"/>
</dbReference>
<keyword evidence="6" id="KW-0028">Amino-acid biosynthesis</keyword>
<keyword evidence="7" id="KW-0808">Transferase</keyword>
<keyword evidence="9" id="KW-0718">Serine biosynthesis</keyword>
<evidence type="ECO:0000256" key="1">
    <source>
        <dbReference type="ARBA" id="ARBA00001933"/>
    </source>
</evidence>
<dbReference type="PANTHER" id="PTHR43247:SF1">
    <property type="entry name" value="PHOSPHOSERINE AMINOTRANSFERASE"/>
    <property type="match status" value="1"/>
</dbReference>
<name>A0AAD5Y1U3_9FUNG</name>
<sequence>MSFLTRGVGSIIKSAIIPALAPQKARLAGPAVLPKSVLETAQRELLNFANTGSSVLEISHRSKEFEQVNQEAQQNLKDLLDVPDDYAILFMQGGASAQFSSIYLNLLVNQSKPVDYIVTGIWSEKALKEAKKLGGNCNVVFNLNNSKDKKLPIDDKDWNFSKDSSYIFYVSNETVHGIELNDHEDKFFEKFPKDKVLVCDMSSNILSRKVDVKKFGCIFFGVQKNIGPAGLTVVVIKKELIGTRQDKNVPVPSMLCYKTCYDANSMYNTPPTFSVYLSNLVFKNLKELGGISYMEKLNLEKSNLIYGIIDKRKDVFQCPVEVSLRSRMNIVWRCLGSDGKPSNIVEKEFFDGAERLRLHQLQGHRVVGGVRASLYNAIPMESVLCLADYMNNFKP</sequence>